<name>A0ABS1CKY0_9GAMM</name>
<keyword evidence="2" id="KW-0456">Lyase</keyword>
<keyword evidence="1" id="KW-0479">Metal-binding</keyword>
<sequence>MLLLLDNGSRRPAATRNLRRLAHHLSEQLGTEVQPVSALHASRIPPEELDGMPAQTLEPFLRAQVAAGEDSFGIVPLFFGPSRAISAFVPEVAGRVAAEVGPLEVRVADALCPLPAGEPLLVEILADQVRRVLPAHGSPAVDVLLVDHGSPLPAVTAVRHWLAEGLAAALADTPDTKIEVGEAVMERREGAEYAFNGRLLAEALAELGAAASGEQPRQVVLAMEFISPGRHAGPGGDIADIVAEAEAAHPGLQVRISELIGEHPRFVDLLAARAAGLEERGPIELPQG</sequence>
<dbReference type="Gene3D" id="3.40.50.1400">
    <property type="match status" value="2"/>
</dbReference>
<gene>
    <name evidence="3" type="ORF">CKO31_17825</name>
</gene>
<dbReference type="Proteomes" id="UP000748752">
    <property type="component" value="Unassembled WGS sequence"/>
</dbReference>
<organism evidence="3 4">
    <name type="scientific">Thiohalocapsa halophila</name>
    <dbReference type="NCBI Taxonomy" id="69359"/>
    <lineage>
        <taxon>Bacteria</taxon>
        <taxon>Pseudomonadati</taxon>
        <taxon>Pseudomonadota</taxon>
        <taxon>Gammaproteobacteria</taxon>
        <taxon>Chromatiales</taxon>
        <taxon>Chromatiaceae</taxon>
        <taxon>Thiohalocapsa</taxon>
    </lineage>
</organism>
<dbReference type="EMBL" id="NRRV01000051">
    <property type="protein sequence ID" value="MBK1632567.1"/>
    <property type="molecule type" value="Genomic_DNA"/>
</dbReference>
<evidence type="ECO:0000313" key="4">
    <source>
        <dbReference type="Proteomes" id="UP000748752"/>
    </source>
</evidence>
<dbReference type="RefSeq" id="WP_200240239.1">
    <property type="nucleotide sequence ID" value="NZ_NRRV01000051.1"/>
</dbReference>
<comment type="caution">
    <text evidence="3">The sequence shown here is derived from an EMBL/GenBank/DDBJ whole genome shotgun (WGS) entry which is preliminary data.</text>
</comment>
<evidence type="ECO:0000313" key="3">
    <source>
        <dbReference type="EMBL" id="MBK1632567.1"/>
    </source>
</evidence>
<proteinExistence type="predicted"/>
<evidence type="ECO:0000256" key="2">
    <source>
        <dbReference type="ARBA" id="ARBA00023239"/>
    </source>
</evidence>
<reference evidence="3 4" key="1">
    <citation type="journal article" date="2020" name="Microorganisms">
        <title>Osmotic Adaptation and Compatible Solute Biosynthesis of Phototrophic Bacteria as Revealed from Genome Analyses.</title>
        <authorList>
            <person name="Imhoff J.F."/>
            <person name="Rahn T."/>
            <person name="Kunzel S."/>
            <person name="Keller A."/>
            <person name="Neulinger S.C."/>
        </authorList>
    </citation>
    <scope>NUCLEOTIDE SEQUENCE [LARGE SCALE GENOMIC DNA]</scope>
    <source>
        <strain evidence="3 4">DSM 6210</strain>
    </source>
</reference>
<accession>A0ABS1CKY0</accession>
<protein>
    <recommendedName>
        <fullName evidence="5">Cobalamin biosynthesis protein CbiX</fullName>
    </recommendedName>
</protein>
<dbReference type="SUPFAM" id="SSF53800">
    <property type="entry name" value="Chelatase"/>
    <property type="match status" value="1"/>
</dbReference>
<dbReference type="InterPro" id="IPR002762">
    <property type="entry name" value="CbiX-like"/>
</dbReference>
<evidence type="ECO:0000256" key="1">
    <source>
        <dbReference type="ARBA" id="ARBA00022723"/>
    </source>
</evidence>
<keyword evidence="4" id="KW-1185">Reference proteome</keyword>
<dbReference type="Pfam" id="PF01903">
    <property type="entry name" value="CbiX"/>
    <property type="match status" value="1"/>
</dbReference>
<evidence type="ECO:0008006" key="5">
    <source>
        <dbReference type="Google" id="ProtNLM"/>
    </source>
</evidence>